<accession>A0A6C0NXD8</accession>
<dbReference type="Proteomes" id="UP000479114">
    <property type="component" value="Chromosome"/>
</dbReference>
<dbReference type="SUPFAM" id="SSF56601">
    <property type="entry name" value="beta-lactamase/transpeptidase-like"/>
    <property type="match status" value="1"/>
</dbReference>
<evidence type="ECO:0000256" key="1">
    <source>
        <dbReference type="ARBA" id="ARBA00004370"/>
    </source>
</evidence>
<sequence length="749" mass="81310">MTKRIKLRTLLVGGVITLLFLFLVGRIYWVQVVKADFWTEKAKEVWARSDKLIPVRGTISDRDGNVLAMDVTAYSVAVNPQIIHDLKLEDVIVNKLSSVLGVTQDYVRGVVEAKQDNGTFYKQRELHKGGWKIDKAVADRIVKFREQLIEQAKQKDVGIYLIDEKKRFYPKGSLASHVLGYEDKEGNAVMGLEASLDSQLRGTEGQIKYERDGNGIIIDNGNVDIKPSVDGKNVKLTIDVDIQHYIEDALKEANDKYQPKSITAIAADPQTMEILGMASLPTFNPNSYWTVPPGNFYDNAIKALYEPGSTFKIVTLAGAVQENIFKPNDQYKSGSIRVPGYTIHDIHQNWGTITFLEGLKRSSNVAFVKLGYEGLGPDKLMSYINDFGFGKKTGIELPGEVAGRVDPHYPSEYATAAFGQGKVQVTPIQQVAAVAAVANGGKLLVPHLVKEIDDPVTKTSVVTKPQLVRQTITEKTADQVDEYLEQVVSDQKVGSGKNAYIEGYRVAGKTGTAQKVIPGSNKYADGKYVLSFIGFAPVGNPKVVLYIVMDEPNDRLASGGSAVAPIFKQIMLQSLRHLDVQPIRTTTDDVSEDGPAKELTVAVPDVAKQTLAEAKKSLDSKKLGYVVVGTGSSVLKQIPKAGSAVGQDQKVYLLTQEQSKLTTPNMSGLPLRDAMQICANLQLRCIASGEGFVKSQTPAKLNGNAVLTLNLAPPDEEMLRQSDKNAEDGDGDSAGGTGSAGSSGSSSKN</sequence>
<dbReference type="SMART" id="SM00740">
    <property type="entry name" value="PASTA"/>
    <property type="match status" value="2"/>
</dbReference>
<feature type="transmembrane region" description="Helical" evidence="5">
    <location>
        <begin position="7"/>
        <end position="29"/>
    </location>
</feature>
<protein>
    <submittedName>
        <fullName evidence="7">PASTA domain-containing protein</fullName>
    </submittedName>
</protein>
<dbReference type="Gene3D" id="3.30.10.20">
    <property type="match status" value="1"/>
</dbReference>
<evidence type="ECO:0000256" key="5">
    <source>
        <dbReference type="SAM" id="Phobius"/>
    </source>
</evidence>
<dbReference type="PANTHER" id="PTHR30627">
    <property type="entry name" value="PEPTIDOGLYCAN D,D-TRANSPEPTIDASE"/>
    <property type="match status" value="1"/>
</dbReference>
<dbReference type="Gene3D" id="3.90.1310.10">
    <property type="entry name" value="Penicillin-binding protein 2a (Domain 2)"/>
    <property type="match status" value="1"/>
</dbReference>
<dbReference type="GO" id="GO:0005886">
    <property type="term" value="C:plasma membrane"/>
    <property type="evidence" value="ECO:0007669"/>
    <property type="project" value="TreeGrafter"/>
</dbReference>
<dbReference type="InterPro" id="IPR001460">
    <property type="entry name" value="PCN-bd_Tpept"/>
</dbReference>
<dbReference type="InterPro" id="IPR005311">
    <property type="entry name" value="PBP_dimer"/>
</dbReference>
<dbReference type="EMBL" id="CP048286">
    <property type="protein sequence ID" value="QHW30383.1"/>
    <property type="molecule type" value="Genomic_DNA"/>
</dbReference>
<dbReference type="Pfam" id="PF03717">
    <property type="entry name" value="PBP_dimer"/>
    <property type="match status" value="1"/>
</dbReference>
<dbReference type="KEGG" id="prz:GZH47_05680"/>
<dbReference type="SUPFAM" id="SSF54184">
    <property type="entry name" value="Penicillin-binding protein 2x (pbp-2x), c-terminal domain"/>
    <property type="match status" value="2"/>
</dbReference>
<evidence type="ECO:0000313" key="7">
    <source>
        <dbReference type="EMBL" id="QHW30383.1"/>
    </source>
</evidence>
<feature type="compositionally biased region" description="Basic and acidic residues" evidence="4">
    <location>
        <begin position="717"/>
        <end position="727"/>
    </location>
</feature>
<name>A0A6C0NXD8_9BACL</name>
<dbReference type="CDD" id="cd06576">
    <property type="entry name" value="PASTA_Pbp2x-like_1"/>
    <property type="match status" value="1"/>
</dbReference>
<dbReference type="AlphaFoldDB" id="A0A6C0NXD8"/>
<dbReference type="Gene3D" id="3.40.710.10">
    <property type="entry name" value="DD-peptidase/beta-lactamase superfamily"/>
    <property type="match status" value="1"/>
</dbReference>
<keyword evidence="8" id="KW-1185">Reference proteome</keyword>
<feature type="compositionally biased region" description="Gly residues" evidence="4">
    <location>
        <begin position="732"/>
        <end position="741"/>
    </location>
</feature>
<evidence type="ECO:0000313" key="8">
    <source>
        <dbReference type="Proteomes" id="UP000479114"/>
    </source>
</evidence>
<keyword evidence="3 5" id="KW-0472">Membrane</keyword>
<dbReference type="InterPro" id="IPR012338">
    <property type="entry name" value="Beta-lactam/transpept-like"/>
</dbReference>
<dbReference type="InterPro" id="IPR050515">
    <property type="entry name" value="Beta-lactam/transpept"/>
</dbReference>
<dbReference type="GO" id="GO:0071555">
    <property type="term" value="P:cell wall organization"/>
    <property type="evidence" value="ECO:0007669"/>
    <property type="project" value="TreeGrafter"/>
</dbReference>
<dbReference type="Pfam" id="PF00905">
    <property type="entry name" value="Transpeptidase"/>
    <property type="match status" value="1"/>
</dbReference>
<dbReference type="PROSITE" id="PS51178">
    <property type="entry name" value="PASTA"/>
    <property type="match status" value="1"/>
</dbReference>
<dbReference type="InterPro" id="IPR036138">
    <property type="entry name" value="PBP_dimer_sf"/>
</dbReference>
<dbReference type="GO" id="GO:0008658">
    <property type="term" value="F:penicillin binding"/>
    <property type="evidence" value="ECO:0007669"/>
    <property type="project" value="InterPro"/>
</dbReference>
<dbReference type="Gene3D" id="3.30.450.330">
    <property type="match status" value="1"/>
</dbReference>
<evidence type="ECO:0000256" key="4">
    <source>
        <dbReference type="SAM" id="MobiDB-lite"/>
    </source>
</evidence>
<feature type="domain" description="PASTA" evidence="6">
    <location>
        <begin position="594"/>
        <end position="657"/>
    </location>
</feature>
<proteinExistence type="inferred from homology"/>
<feature type="region of interest" description="Disordered" evidence="4">
    <location>
        <begin position="712"/>
        <end position="749"/>
    </location>
</feature>
<evidence type="ECO:0000256" key="3">
    <source>
        <dbReference type="ARBA" id="ARBA00023136"/>
    </source>
</evidence>
<evidence type="ECO:0000256" key="2">
    <source>
        <dbReference type="ARBA" id="ARBA00007171"/>
    </source>
</evidence>
<dbReference type="InterPro" id="IPR005543">
    <property type="entry name" value="PASTA_dom"/>
</dbReference>
<keyword evidence="5" id="KW-0812">Transmembrane</keyword>
<dbReference type="RefSeq" id="WP_162639110.1">
    <property type="nucleotide sequence ID" value="NZ_CP048286.1"/>
</dbReference>
<dbReference type="PANTHER" id="PTHR30627:SF26">
    <property type="entry name" value="PENICILLIN-BINDING PROTEIN 2B"/>
    <property type="match status" value="1"/>
</dbReference>
<keyword evidence="5" id="KW-1133">Transmembrane helix</keyword>
<evidence type="ECO:0000259" key="6">
    <source>
        <dbReference type="PROSITE" id="PS51178"/>
    </source>
</evidence>
<gene>
    <name evidence="7" type="ORF">GZH47_05680</name>
</gene>
<dbReference type="Pfam" id="PF03793">
    <property type="entry name" value="PASTA"/>
    <property type="match status" value="1"/>
</dbReference>
<organism evidence="7 8">
    <name type="scientific">Paenibacillus rhizovicinus</name>
    <dbReference type="NCBI Taxonomy" id="2704463"/>
    <lineage>
        <taxon>Bacteria</taxon>
        <taxon>Bacillati</taxon>
        <taxon>Bacillota</taxon>
        <taxon>Bacilli</taxon>
        <taxon>Bacillales</taxon>
        <taxon>Paenibacillaceae</taxon>
        <taxon>Paenibacillus</taxon>
    </lineage>
</organism>
<comment type="subcellular location">
    <subcellularLocation>
        <location evidence="1">Membrane</location>
    </subcellularLocation>
</comment>
<reference evidence="7 8" key="1">
    <citation type="submission" date="2020-02" db="EMBL/GenBank/DDBJ databases">
        <title>Paenibacillus sp. nov., isolated from rhizosphere soil of tomato.</title>
        <authorList>
            <person name="Weon H.-Y."/>
            <person name="Lee S.A."/>
        </authorList>
    </citation>
    <scope>NUCLEOTIDE SEQUENCE [LARGE SCALE GENOMIC DNA]</scope>
    <source>
        <strain evidence="7 8">14171R-81</strain>
    </source>
</reference>
<comment type="similarity">
    <text evidence="2">Belongs to the transpeptidase family.</text>
</comment>
<dbReference type="SUPFAM" id="SSF56519">
    <property type="entry name" value="Penicillin binding protein dimerisation domain"/>
    <property type="match status" value="1"/>
</dbReference>